<dbReference type="AlphaFoldDB" id="A0A450SVQ1"/>
<dbReference type="EMBL" id="CAADEW010000078">
    <property type="protein sequence ID" value="VFJ58107.1"/>
    <property type="molecule type" value="Genomic_DNA"/>
</dbReference>
<proteinExistence type="predicted"/>
<dbReference type="InterPro" id="IPR008792">
    <property type="entry name" value="PQQD"/>
</dbReference>
<sequence length="87" mass="9413">MTNNPIARLAINEEGFVFDPQTGAGFTVNETGRAILGMLKEPGKGPGDKAREESIALGLSDRFEVPYGKALADAGDFIQQLRLHRLL</sequence>
<evidence type="ECO:0000313" key="1">
    <source>
        <dbReference type="EMBL" id="VFJ58107.1"/>
    </source>
</evidence>
<organism evidence="1">
    <name type="scientific">Candidatus Kentrum sp. FW</name>
    <dbReference type="NCBI Taxonomy" id="2126338"/>
    <lineage>
        <taxon>Bacteria</taxon>
        <taxon>Pseudomonadati</taxon>
        <taxon>Pseudomonadota</taxon>
        <taxon>Gammaproteobacteria</taxon>
        <taxon>Candidatus Kentrum</taxon>
    </lineage>
</organism>
<accession>A0A450SVQ1</accession>
<reference evidence="1" key="1">
    <citation type="submission" date="2019-02" db="EMBL/GenBank/DDBJ databases">
        <authorList>
            <person name="Gruber-Vodicka R. H."/>
            <person name="Seah K. B. B."/>
        </authorList>
    </citation>
    <scope>NUCLEOTIDE SEQUENCE</scope>
    <source>
        <strain evidence="1">BECK_BZ15</strain>
    </source>
</reference>
<gene>
    <name evidence="1" type="ORF">BECKFW1821A_GA0114235_107813</name>
</gene>
<dbReference type="Pfam" id="PF05402">
    <property type="entry name" value="PqqD"/>
    <property type="match status" value="1"/>
</dbReference>
<name>A0A450SVQ1_9GAMM</name>
<protein>
    <submittedName>
        <fullName evidence="1">Coenzyme PQQ synthesis protein D (PqqD)</fullName>
    </submittedName>
</protein>